<name>A0A9Q8WQM5_9PEZI</name>
<evidence type="ECO:0000313" key="2">
    <source>
        <dbReference type="Proteomes" id="UP000830671"/>
    </source>
</evidence>
<dbReference type="GeneID" id="73351043"/>
<keyword evidence="2" id="KW-1185">Reference proteome</keyword>
<evidence type="ECO:0000313" key="1">
    <source>
        <dbReference type="EMBL" id="UQC91582.1"/>
    </source>
</evidence>
<gene>
    <name evidence="1" type="ORF">CLUP02_17118</name>
</gene>
<dbReference type="KEGG" id="clup:CLUP02_17118"/>
<dbReference type="Proteomes" id="UP000830671">
    <property type="component" value="Chromosome 9"/>
</dbReference>
<protein>
    <submittedName>
        <fullName evidence="1">Uncharacterized protein</fullName>
    </submittedName>
</protein>
<organism evidence="1 2">
    <name type="scientific">Colletotrichum lupini</name>
    <dbReference type="NCBI Taxonomy" id="145971"/>
    <lineage>
        <taxon>Eukaryota</taxon>
        <taxon>Fungi</taxon>
        <taxon>Dikarya</taxon>
        <taxon>Ascomycota</taxon>
        <taxon>Pezizomycotina</taxon>
        <taxon>Sordariomycetes</taxon>
        <taxon>Hypocreomycetidae</taxon>
        <taxon>Glomerellales</taxon>
        <taxon>Glomerellaceae</taxon>
        <taxon>Colletotrichum</taxon>
        <taxon>Colletotrichum acutatum species complex</taxon>
    </lineage>
</organism>
<reference evidence="1" key="1">
    <citation type="journal article" date="2021" name="Mol. Plant Microbe Interact.">
        <title>Complete Genome Sequence of the Plant-Pathogenic Fungus Colletotrichum lupini.</title>
        <authorList>
            <person name="Baroncelli R."/>
            <person name="Pensec F."/>
            <person name="Da Lio D."/>
            <person name="Boufleur T."/>
            <person name="Vicente I."/>
            <person name="Sarrocco S."/>
            <person name="Picot A."/>
            <person name="Baraldi E."/>
            <person name="Sukno S."/>
            <person name="Thon M."/>
            <person name="Le Floch G."/>
        </authorList>
    </citation>
    <scope>NUCLEOTIDE SEQUENCE</scope>
    <source>
        <strain evidence="1">IMI 504893</strain>
    </source>
</reference>
<dbReference type="RefSeq" id="XP_049153180.1">
    <property type="nucleotide sequence ID" value="XM_049296033.1"/>
</dbReference>
<dbReference type="AlphaFoldDB" id="A0A9Q8WQM5"/>
<dbReference type="EMBL" id="CP019481">
    <property type="protein sequence ID" value="UQC91582.1"/>
    <property type="molecule type" value="Genomic_DNA"/>
</dbReference>
<accession>A0A9Q8WQM5</accession>
<proteinExistence type="predicted"/>
<sequence length="603" mass="66966">MEGKQAQIDAYKIVVILIEFRVTGWAVLDGQLEFQECETPVLRCEIGKPTQPDILCCWHWVAVVGAIRHDMSIVPQDWMQPAAAAVVPEWRARLPGGWPPSLDLLPKWYCLRRERAIGIMASGIDKMPMGTKDSVSQGIVPGPCCDLIVGSQDDRDIQTFLSPHTCIYMGASLEWIEKSICTLYTRYCGLHVAVKASRIWLRYGCLLVPLKKTPRISGERGGFESMSLEFVINSAPYRLDPDSREWRAWCFSAPAVLDRITRGSGPISTVLTPLLAEFGGWQMRSNVRKLGSTCARKHLIRTCLKYICHRVPTVDSADVVGSSCRISTTPSMELYFGRYCEVYLRISKFNRVRERRSRGLEKGARGSGDFVGPVERVILATGQNSTHCKLRIFCCVAAWEGTSPVAFSLPSIWHLGQAKQWKEVPQSYPCRAGTYWPTYGEPADILFRTFRFSDLGPIGPGDFSVHSAEGIHSAVVGWPLPCGSPYLGTFPEVVHLLICLPHAYPPGPAPFRPIFPTGACSLTLCVLRPPTGTSLVFHPGASFTPSSSVTFDVFSPFLLTSFFSRRSFNQYLLCQSICLTQDPHICIERVVACTPSKTNGITD</sequence>